<evidence type="ECO:0000256" key="10">
    <source>
        <dbReference type="ARBA" id="ARBA00023002"/>
    </source>
</evidence>
<dbReference type="Gene3D" id="3.40.140.10">
    <property type="entry name" value="Cytidine Deaminase, domain 2"/>
    <property type="match status" value="1"/>
</dbReference>
<keyword evidence="7 14" id="KW-0479">Metal-binding</keyword>
<dbReference type="GO" id="GO:0008703">
    <property type="term" value="F:5-amino-6-(5-phosphoribosylamino)uracil reductase activity"/>
    <property type="evidence" value="ECO:0007669"/>
    <property type="project" value="UniProtKB-EC"/>
</dbReference>
<keyword evidence="8 14" id="KW-0862">Zinc</keyword>
<dbReference type="InterPro" id="IPR016192">
    <property type="entry name" value="APOBEC/CMP_deaminase_Zn-bd"/>
</dbReference>
<dbReference type="Gene3D" id="3.40.430.10">
    <property type="entry name" value="Dihydrofolate Reductase, subunit A"/>
    <property type="match status" value="1"/>
</dbReference>
<dbReference type="InterPro" id="IPR002125">
    <property type="entry name" value="CMP_dCMP_dom"/>
</dbReference>
<evidence type="ECO:0000256" key="12">
    <source>
        <dbReference type="ARBA" id="ARBA00049861"/>
    </source>
</evidence>
<evidence type="ECO:0000256" key="9">
    <source>
        <dbReference type="ARBA" id="ARBA00022857"/>
    </source>
</evidence>
<dbReference type="EC" id="3.5.4.26" evidence="14"/>
<accession>A0A2D1KSG0</accession>
<dbReference type="EC" id="1.1.1.193" evidence="14"/>
<feature type="binding site" evidence="17">
    <location>
        <position position="54"/>
    </location>
    <ligand>
        <name>Zn(2+)</name>
        <dbReference type="ChEBI" id="CHEBI:29105"/>
        <note>catalytic</note>
    </ligand>
</feature>
<feature type="binding site" evidence="16">
    <location>
        <position position="207"/>
    </location>
    <ligand>
        <name>substrate</name>
    </ligand>
</feature>
<feature type="binding site" evidence="16">
    <location>
        <begin position="289"/>
        <end position="295"/>
    </location>
    <ligand>
        <name>NADP(+)</name>
        <dbReference type="ChEBI" id="CHEBI:58349"/>
    </ligand>
</feature>
<comment type="similarity">
    <text evidence="5 14">In the C-terminal section; belongs to the HTP reductase family.</text>
</comment>
<comment type="catalytic activity">
    <reaction evidence="13 14">
        <text>2,5-diamino-6-hydroxy-4-(5-phosphoribosylamino)-pyrimidine + H2O + H(+) = 5-amino-6-(5-phospho-D-ribosylamino)uracil + NH4(+)</text>
        <dbReference type="Rhea" id="RHEA:21868"/>
        <dbReference type="ChEBI" id="CHEBI:15377"/>
        <dbReference type="ChEBI" id="CHEBI:15378"/>
        <dbReference type="ChEBI" id="CHEBI:28938"/>
        <dbReference type="ChEBI" id="CHEBI:58453"/>
        <dbReference type="ChEBI" id="CHEBI:58614"/>
        <dbReference type="EC" id="3.5.4.26"/>
    </reaction>
</comment>
<gene>
    <name evidence="18" type="ORF">LC20004_09375</name>
</gene>
<protein>
    <recommendedName>
        <fullName evidence="14">Riboflavin biosynthesis protein RibD</fullName>
    </recommendedName>
    <domain>
        <recommendedName>
            <fullName evidence="14">Diaminohydroxyphosphoribosylaminopyrimidine deaminase</fullName>
            <shortName evidence="14">DRAP deaminase</shortName>
            <ecNumber evidence="14">3.5.4.26</ecNumber>
        </recommendedName>
        <alternativeName>
            <fullName evidence="14">Riboflavin-specific deaminase</fullName>
        </alternativeName>
    </domain>
    <domain>
        <recommendedName>
            <fullName evidence="14">5-amino-6-(5-phosphoribosylamino)uracil reductase</fullName>
            <ecNumber evidence="14">1.1.1.193</ecNumber>
        </recommendedName>
        <alternativeName>
            <fullName evidence="14">HTP reductase</fullName>
        </alternativeName>
    </domain>
</protein>
<evidence type="ECO:0000256" key="17">
    <source>
        <dbReference type="PIRSR" id="PIRSR006769-3"/>
    </source>
</evidence>
<dbReference type="InterPro" id="IPR024072">
    <property type="entry name" value="DHFR-like_dom_sf"/>
</dbReference>
<dbReference type="Pfam" id="PF01872">
    <property type="entry name" value="RibD_C"/>
    <property type="match status" value="1"/>
</dbReference>
<evidence type="ECO:0000313" key="19">
    <source>
        <dbReference type="Proteomes" id="UP000223559"/>
    </source>
</evidence>
<dbReference type="GO" id="GO:0008835">
    <property type="term" value="F:diaminohydroxyphosphoribosylaminopyrimidine deaminase activity"/>
    <property type="evidence" value="ECO:0007669"/>
    <property type="project" value="UniProtKB-EC"/>
</dbReference>
<dbReference type="RefSeq" id="WP_056980404.1">
    <property type="nucleotide sequence ID" value="NZ_CP017697.1"/>
</dbReference>
<dbReference type="InterPro" id="IPR004794">
    <property type="entry name" value="Eubact_RibD"/>
</dbReference>
<evidence type="ECO:0000256" key="14">
    <source>
        <dbReference type="PIRNR" id="PIRNR006769"/>
    </source>
</evidence>
<feature type="binding site" evidence="17">
    <location>
        <position position="90"/>
    </location>
    <ligand>
        <name>Zn(2+)</name>
        <dbReference type="ChEBI" id="CHEBI:29105"/>
        <note>catalytic</note>
    </ligand>
</feature>
<keyword evidence="9 14" id="KW-0521">NADP</keyword>
<sequence>MGKIFSDKEYLALAVAEAKKGTNRTWKNPLVGAVIVRGGQVLATGHHHQFGQAHAEINALNHLVSLKQARGATMYVTLEPCCHTGKTPPCAKRLVAVGIKRVVIGQLDPNPIVSGKGVALLKAGGVDVKIANYPMVINHAYNFFYRHKRPLITVKYAMSLDGKINRENGVRTLLTGAAAWRDSQKLRAAQQAILIGEHTLQVDDPQLTVRQQILRFPPIRIVLVRNVNSLRTDLALFKAPTPVWILSQTQLWHRLPPQVQVFVANEWTPQTISALLAKKGIQSLMVEGGSYLQAAFISQNLVDQLVVYMAPKILGGQGLAAVKGALLPELIDFKQFTYQAVGADLRISSQRED</sequence>
<dbReference type="GO" id="GO:0008270">
    <property type="term" value="F:zinc ion binding"/>
    <property type="evidence" value="ECO:0007669"/>
    <property type="project" value="InterPro"/>
</dbReference>
<comment type="catalytic activity">
    <reaction evidence="12 14">
        <text>5-amino-6-(5-phospho-D-ribitylamino)uracil + NADP(+) = 5-amino-6-(5-phospho-D-ribosylamino)uracil + NADPH + H(+)</text>
        <dbReference type="Rhea" id="RHEA:17845"/>
        <dbReference type="ChEBI" id="CHEBI:15378"/>
        <dbReference type="ChEBI" id="CHEBI:57783"/>
        <dbReference type="ChEBI" id="CHEBI:58349"/>
        <dbReference type="ChEBI" id="CHEBI:58421"/>
        <dbReference type="ChEBI" id="CHEBI:58453"/>
        <dbReference type="EC" id="1.1.1.193"/>
    </reaction>
</comment>
<comment type="cofactor">
    <cofactor evidence="14 17">
        <name>Zn(2+)</name>
        <dbReference type="ChEBI" id="CHEBI:29105"/>
    </cofactor>
    <text evidence="14 17">Binds 1 zinc ion.</text>
</comment>
<dbReference type="InterPro" id="IPR002734">
    <property type="entry name" value="RibDG_C"/>
</dbReference>
<feature type="binding site" evidence="16">
    <location>
        <position position="210"/>
    </location>
    <ligand>
        <name>substrate</name>
    </ligand>
</feature>
<evidence type="ECO:0000256" key="16">
    <source>
        <dbReference type="PIRSR" id="PIRSR006769-2"/>
    </source>
</evidence>
<evidence type="ECO:0000256" key="5">
    <source>
        <dbReference type="ARBA" id="ARBA00007417"/>
    </source>
</evidence>
<comment type="similarity">
    <text evidence="4 14">In the N-terminal section; belongs to the cytidine and deoxycytidylate deaminase family.</text>
</comment>
<evidence type="ECO:0000256" key="2">
    <source>
        <dbReference type="ARBA" id="ARBA00004882"/>
    </source>
</evidence>
<evidence type="ECO:0000313" key="18">
    <source>
        <dbReference type="EMBL" id="ATO45041.1"/>
    </source>
</evidence>
<dbReference type="InterPro" id="IPR016193">
    <property type="entry name" value="Cytidine_deaminase-like"/>
</dbReference>
<dbReference type="Pfam" id="PF00383">
    <property type="entry name" value="dCMP_cyt_deam_1"/>
    <property type="match status" value="1"/>
</dbReference>
<feature type="binding site" evidence="16">
    <location>
        <position position="157"/>
    </location>
    <ligand>
        <name>NADP(+)</name>
        <dbReference type="ChEBI" id="CHEBI:58349"/>
    </ligand>
</feature>
<evidence type="ECO:0000256" key="6">
    <source>
        <dbReference type="ARBA" id="ARBA00022619"/>
    </source>
</evidence>
<feature type="binding site" evidence="16">
    <location>
        <position position="187"/>
    </location>
    <ligand>
        <name>substrate</name>
    </ligand>
</feature>
<evidence type="ECO:0000256" key="3">
    <source>
        <dbReference type="ARBA" id="ARBA00004910"/>
    </source>
</evidence>
<evidence type="ECO:0000256" key="15">
    <source>
        <dbReference type="PIRSR" id="PIRSR006769-1"/>
    </source>
</evidence>
<dbReference type="PROSITE" id="PS51747">
    <property type="entry name" value="CYT_DCMP_DEAMINASES_2"/>
    <property type="match status" value="1"/>
</dbReference>
<dbReference type="PANTHER" id="PTHR38011">
    <property type="entry name" value="DIHYDROFOLATE REDUCTASE FAMILY PROTEIN (AFU_ORTHOLOGUE AFUA_8G06820)"/>
    <property type="match status" value="1"/>
</dbReference>
<feature type="binding site" evidence="16">
    <location>
        <position position="287"/>
    </location>
    <ligand>
        <name>substrate</name>
    </ligand>
</feature>
<dbReference type="GO" id="GO:0009231">
    <property type="term" value="P:riboflavin biosynthetic process"/>
    <property type="evidence" value="ECO:0007669"/>
    <property type="project" value="UniProtKB-UniPathway"/>
</dbReference>
<dbReference type="SUPFAM" id="SSF53927">
    <property type="entry name" value="Cytidine deaminase-like"/>
    <property type="match status" value="1"/>
</dbReference>
<organism evidence="18 19">
    <name type="scientific">Loigolactobacillus coryniformis subsp. torquens DSM 20004 = KCTC 3535</name>
    <dbReference type="NCBI Taxonomy" id="1423822"/>
    <lineage>
        <taxon>Bacteria</taxon>
        <taxon>Bacillati</taxon>
        <taxon>Bacillota</taxon>
        <taxon>Bacilli</taxon>
        <taxon>Lactobacillales</taxon>
        <taxon>Lactobacillaceae</taxon>
        <taxon>Loigolactobacillus</taxon>
    </lineage>
</organism>
<evidence type="ECO:0000256" key="11">
    <source>
        <dbReference type="ARBA" id="ARBA00023268"/>
    </source>
</evidence>
<feature type="binding site" evidence="16">
    <location>
        <position position="203"/>
    </location>
    <ligand>
        <name>substrate</name>
    </ligand>
</feature>
<feature type="binding site" evidence="16">
    <location>
        <position position="199"/>
    </location>
    <ligand>
        <name>NADP(+)</name>
        <dbReference type="ChEBI" id="CHEBI:58349"/>
    </ligand>
</feature>
<keyword evidence="19" id="KW-1185">Reference proteome</keyword>
<feature type="binding site" evidence="17">
    <location>
        <position position="81"/>
    </location>
    <ligand>
        <name>Zn(2+)</name>
        <dbReference type="ChEBI" id="CHEBI:29105"/>
        <note>catalytic</note>
    </ligand>
</feature>
<dbReference type="EMBL" id="CP017697">
    <property type="protein sequence ID" value="ATO45041.1"/>
    <property type="molecule type" value="Genomic_DNA"/>
</dbReference>
<dbReference type="PROSITE" id="PS00903">
    <property type="entry name" value="CYT_DCMP_DEAMINASES_1"/>
    <property type="match status" value="1"/>
</dbReference>
<keyword evidence="11" id="KW-0511">Multifunctional enzyme</keyword>
<keyword evidence="10 14" id="KW-0560">Oxidoreductase</keyword>
<dbReference type="Proteomes" id="UP000223559">
    <property type="component" value="Chromosome"/>
</dbReference>
<keyword evidence="14" id="KW-0378">Hydrolase</keyword>
<keyword evidence="6 14" id="KW-0686">Riboflavin biosynthesis</keyword>
<comment type="pathway">
    <text evidence="2 14">Cofactor biosynthesis; riboflavin biosynthesis; 5-amino-6-(D-ribitylamino)uracil from GTP: step 2/4.</text>
</comment>
<dbReference type="UniPathway" id="UPA00275">
    <property type="reaction ID" value="UER00401"/>
</dbReference>
<evidence type="ECO:0000256" key="7">
    <source>
        <dbReference type="ARBA" id="ARBA00022723"/>
    </source>
</evidence>
<dbReference type="InterPro" id="IPR050765">
    <property type="entry name" value="Riboflavin_Biosynth_HTPR"/>
</dbReference>
<feature type="active site" description="Proton donor" evidence="15">
    <location>
        <position position="56"/>
    </location>
</feature>
<dbReference type="AlphaFoldDB" id="A0A2D1KSG0"/>
<comment type="function">
    <text evidence="1 14">Converts 2,5-diamino-6-(ribosylamino)-4(3h)-pyrimidinone 5'-phosphate into 5-amino-6-(ribosylamino)-2,4(1h,3h)-pyrimidinedione 5'-phosphate.</text>
</comment>
<dbReference type="CDD" id="cd01284">
    <property type="entry name" value="Riboflavin_deaminase-reductase"/>
    <property type="match status" value="1"/>
</dbReference>
<evidence type="ECO:0000256" key="8">
    <source>
        <dbReference type="ARBA" id="ARBA00022833"/>
    </source>
</evidence>
<dbReference type="KEGG" id="lcy:LC20004_09375"/>
<dbReference type="PANTHER" id="PTHR38011:SF7">
    <property type="entry name" value="2,5-DIAMINO-6-RIBOSYLAMINO-4(3H)-PYRIMIDINONE 5'-PHOSPHATE REDUCTASE"/>
    <property type="match status" value="1"/>
</dbReference>
<comment type="pathway">
    <text evidence="3 14">Cofactor biosynthesis; riboflavin biosynthesis; 5-amino-6-(D-ribitylamino)uracil from GTP: step 3/4.</text>
</comment>
<evidence type="ECO:0000256" key="4">
    <source>
        <dbReference type="ARBA" id="ARBA00005259"/>
    </source>
</evidence>
<evidence type="ECO:0000256" key="13">
    <source>
        <dbReference type="ARBA" id="ARBA00049886"/>
    </source>
</evidence>
<dbReference type="PIRSF" id="PIRSF006769">
    <property type="entry name" value="RibD"/>
    <property type="match status" value="1"/>
</dbReference>
<proteinExistence type="inferred from homology"/>
<name>A0A2D1KSG0_9LACO</name>
<reference evidence="18 19" key="1">
    <citation type="submission" date="2016-10" db="EMBL/GenBank/DDBJ databases">
        <title>The whole genome sequencing and assembly of L. cotyniformis subsp. torquens DSM 20004 strain.</title>
        <authorList>
            <person name="Park M.-K."/>
            <person name="Lee Y.-J."/>
            <person name="Yi H."/>
            <person name="Bahn Y.-S."/>
            <person name="Kim J.F."/>
            <person name="Lee D.-W."/>
        </authorList>
    </citation>
    <scope>NUCLEOTIDE SEQUENCE [LARGE SCALE GENOMIC DNA]</scope>
    <source>
        <strain evidence="18 19">DSM 20004</strain>
    </source>
</reference>
<dbReference type="SUPFAM" id="SSF53597">
    <property type="entry name" value="Dihydrofolate reductase-like"/>
    <property type="match status" value="1"/>
</dbReference>
<evidence type="ECO:0000256" key="1">
    <source>
        <dbReference type="ARBA" id="ARBA00002151"/>
    </source>
</evidence>
<dbReference type="NCBIfam" id="TIGR00326">
    <property type="entry name" value="eubact_ribD"/>
    <property type="match status" value="1"/>
</dbReference>